<feature type="domain" description="Ig-like" evidence="3">
    <location>
        <begin position="436"/>
        <end position="519"/>
    </location>
</feature>
<comment type="caution">
    <text evidence="4">The sequence shown here is derived from an EMBL/GenBank/DDBJ whole genome shotgun (WGS) entry which is preliminary data.</text>
</comment>
<evidence type="ECO:0000256" key="2">
    <source>
        <dbReference type="SAM" id="SignalP"/>
    </source>
</evidence>
<feature type="signal peptide" evidence="2">
    <location>
        <begin position="1"/>
        <end position="18"/>
    </location>
</feature>
<keyword evidence="5" id="KW-1185">Reference proteome</keyword>
<sequence>MDTLGLVMITILFDSTVQFLPPYNPYIITTDMANKLLSCDFPSDVLSTQKVFWYHNGTYIHSFNVYTIVQVNSSVSDGPTVALLNNLSIVEHSNLFVRCSATGNPIPDIIWSRDGVPSFQQNGTALQISNMLRTSNGTYICTATNTLSPSGAASVNKTDSKSIFIDVTYPPDIRFDPPINPFIVYEGQTKVTIRCHGISANPYISSFIWTDSANTTRNNSNELTFYSVSRSAAGDYTCSASNAVGTTLKTVTLKVQYAPIIVGMSNRTVTEWSTLAVTCRAEADPPVSKYWWIHPDGSITNSNQLSIANTNRSQSGTYVCFAENNLTPTGKSFLLKQRSSSLHVDVQYGPDSSVTLTPSKNQYNLTEGDSRPQVTCSAECNPFCSFMWTTPVKTTSSRILIADNISKEESGRYTCHAFNTIQSSVSSFTVTVNYKPSITKTAFLNHYVKENSEAVFQCMIDSQPLSEMTIKFNSSTLFRQSWLNSKDYKIRKSDCLDTGLYFCKAKNFVGETERSTYLYVYCSPRLDSRVQKDNKKLISPNKETNSINTTMHVVAFPKPEMIWLFRDMSGTTISLPLETETINIIPSYQPPLLTVRLIKYNFTDEDHGEYIVTFRNAYGRLVYTIATQDIQIEEQSGTSVGAIVGSIVSLLTIIIVMFVVVIIWRKRLCHKPNISRPKTLPCITCCKDCNCMKSKDKYEYVLH</sequence>
<dbReference type="InterPro" id="IPR007110">
    <property type="entry name" value="Ig-like_dom"/>
</dbReference>
<dbReference type="PANTHER" id="PTHR46958:SF1">
    <property type="entry name" value="B-CELL RECEPTOR CD22"/>
    <property type="match status" value="1"/>
</dbReference>
<dbReference type="CDD" id="cd00096">
    <property type="entry name" value="Ig"/>
    <property type="match status" value="1"/>
</dbReference>
<feature type="domain" description="Ig-like" evidence="3">
    <location>
        <begin position="79"/>
        <end position="160"/>
    </location>
</feature>
<evidence type="ECO:0000259" key="3">
    <source>
        <dbReference type="PROSITE" id="PS50835"/>
    </source>
</evidence>
<feature type="chain" id="PRO_5046970116" description="Ig-like domain-containing protein" evidence="2">
    <location>
        <begin position="19"/>
        <end position="703"/>
    </location>
</feature>
<dbReference type="Gene3D" id="2.60.40.10">
    <property type="entry name" value="Immunoglobulins"/>
    <property type="match status" value="5"/>
</dbReference>
<feature type="domain" description="Ig-like" evidence="3">
    <location>
        <begin position="259"/>
        <end position="341"/>
    </location>
</feature>
<evidence type="ECO:0000313" key="5">
    <source>
        <dbReference type="Proteomes" id="UP001217089"/>
    </source>
</evidence>
<feature type="domain" description="Ig-like" evidence="3">
    <location>
        <begin position="350"/>
        <end position="431"/>
    </location>
</feature>
<keyword evidence="1" id="KW-0472">Membrane</keyword>
<dbReference type="PANTHER" id="PTHR46958">
    <property type="entry name" value="B-CELL RECEPTOR CD22"/>
    <property type="match status" value="1"/>
</dbReference>
<keyword evidence="2" id="KW-0732">Signal</keyword>
<dbReference type="InterPro" id="IPR003598">
    <property type="entry name" value="Ig_sub2"/>
</dbReference>
<dbReference type="SMART" id="SM00409">
    <property type="entry name" value="IG"/>
    <property type="match status" value="5"/>
</dbReference>
<dbReference type="InterPro" id="IPR036179">
    <property type="entry name" value="Ig-like_dom_sf"/>
</dbReference>
<dbReference type="Proteomes" id="UP001217089">
    <property type="component" value="Unassembled WGS sequence"/>
</dbReference>
<protein>
    <recommendedName>
        <fullName evidence="3">Ig-like domain-containing protein</fullName>
    </recommendedName>
</protein>
<proteinExistence type="predicted"/>
<dbReference type="InterPro" id="IPR003599">
    <property type="entry name" value="Ig_sub"/>
</dbReference>
<keyword evidence="1" id="KW-1133">Transmembrane helix</keyword>
<accession>A0ABQ9FCA5</accession>
<feature type="transmembrane region" description="Helical" evidence="1">
    <location>
        <begin position="640"/>
        <end position="664"/>
    </location>
</feature>
<keyword evidence="1" id="KW-0812">Transmembrane</keyword>
<evidence type="ECO:0000313" key="4">
    <source>
        <dbReference type="EMBL" id="KAJ8313318.1"/>
    </source>
</evidence>
<dbReference type="PROSITE" id="PS50835">
    <property type="entry name" value="IG_LIKE"/>
    <property type="match status" value="5"/>
</dbReference>
<dbReference type="SUPFAM" id="SSF48726">
    <property type="entry name" value="Immunoglobulin"/>
    <property type="match status" value="5"/>
</dbReference>
<dbReference type="SMART" id="SM00408">
    <property type="entry name" value="IGc2"/>
    <property type="match status" value="4"/>
</dbReference>
<dbReference type="EMBL" id="JARBDR010000376">
    <property type="protein sequence ID" value="KAJ8313318.1"/>
    <property type="molecule type" value="Genomic_DNA"/>
</dbReference>
<feature type="domain" description="Ig-like" evidence="3">
    <location>
        <begin position="171"/>
        <end position="252"/>
    </location>
</feature>
<dbReference type="InterPro" id="IPR013783">
    <property type="entry name" value="Ig-like_fold"/>
</dbReference>
<dbReference type="Pfam" id="PF13895">
    <property type="entry name" value="Ig_2"/>
    <property type="match status" value="1"/>
</dbReference>
<reference evidence="4 5" key="1">
    <citation type="submission" date="2022-12" db="EMBL/GenBank/DDBJ databases">
        <title>Chromosome-level genome of Tegillarca granosa.</title>
        <authorList>
            <person name="Kim J."/>
        </authorList>
    </citation>
    <scope>NUCLEOTIDE SEQUENCE [LARGE SCALE GENOMIC DNA]</scope>
    <source>
        <strain evidence="4">Teg-2019</strain>
        <tissue evidence="4">Adductor muscle</tissue>
    </source>
</reference>
<name>A0ABQ9FCA5_TEGGR</name>
<dbReference type="Pfam" id="PF13927">
    <property type="entry name" value="Ig_3"/>
    <property type="match status" value="2"/>
</dbReference>
<organism evidence="4 5">
    <name type="scientific">Tegillarca granosa</name>
    <name type="common">Malaysian cockle</name>
    <name type="synonym">Anadara granosa</name>
    <dbReference type="NCBI Taxonomy" id="220873"/>
    <lineage>
        <taxon>Eukaryota</taxon>
        <taxon>Metazoa</taxon>
        <taxon>Spiralia</taxon>
        <taxon>Lophotrochozoa</taxon>
        <taxon>Mollusca</taxon>
        <taxon>Bivalvia</taxon>
        <taxon>Autobranchia</taxon>
        <taxon>Pteriomorphia</taxon>
        <taxon>Arcoida</taxon>
        <taxon>Arcoidea</taxon>
        <taxon>Arcidae</taxon>
        <taxon>Tegillarca</taxon>
    </lineage>
</organism>
<evidence type="ECO:0000256" key="1">
    <source>
        <dbReference type="SAM" id="Phobius"/>
    </source>
</evidence>
<gene>
    <name evidence="4" type="ORF">KUTeg_009104</name>
</gene>